<proteinExistence type="predicted"/>
<dbReference type="RefSeq" id="WP_153081882.1">
    <property type="nucleotide sequence ID" value="NZ_VZCB01000079.1"/>
</dbReference>
<dbReference type="EMBL" id="VZCW01000382">
    <property type="protein sequence ID" value="MQN14098.1"/>
    <property type="molecule type" value="Genomic_DNA"/>
</dbReference>
<evidence type="ECO:0000313" key="2">
    <source>
        <dbReference type="EMBL" id="MQN81292.1"/>
    </source>
</evidence>
<evidence type="ECO:0000313" key="4">
    <source>
        <dbReference type="Proteomes" id="UP000480425"/>
    </source>
</evidence>
<reference evidence="3 4" key="1">
    <citation type="submission" date="2019-09" db="EMBL/GenBank/DDBJ databases">
        <title>Distinct polysaccharide growth profiles of human intestinal Prevotella copri isolates.</title>
        <authorList>
            <person name="Fehlner-Peach H."/>
            <person name="Magnabosco C."/>
            <person name="Raghavan V."/>
            <person name="Scher J.U."/>
            <person name="Tett A."/>
            <person name="Cox L.M."/>
            <person name="Gottsegen C."/>
            <person name="Watters A."/>
            <person name="Wiltshire- Gordon J.D."/>
            <person name="Segata N."/>
            <person name="Bonneau R."/>
            <person name="Littman D.R."/>
        </authorList>
    </citation>
    <scope>NUCLEOTIDE SEQUENCE [LARGE SCALE GENOMIC DNA]</scope>
    <source>
        <strain evidence="2">IA622</strain>
        <strain evidence="4">iA622</strain>
        <strain evidence="1">IAQ1179</strain>
        <strain evidence="3">iAQ1179</strain>
    </source>
</reference>
<protein>
    <submittedName>
        <fullName evidence="2">Uncharacterized protein</fullName>
    </submittedName>
</protein>
<evidence type="ECO:0000313" key="3">
    <source>
        <dbReference type="Proteomes" id="UP000442105"/>
    </source>
</evidence>
<gene>
    <name evidence="2" type="ORF">F7D73_10100</name>
    <name evidence="1" type="ORF">F7D95_15165</name>
</gene>
<sequence>METAIRITISLGDAREGIDRILDNPYFECLQRTATNQWESERFDDEDEDEADDLYELKETLTHTLAGLDYDIEDIEY</sequence>
<dbReference type="EMBL" id="VZCB01000079">
    <property type="protein sequence ID" value="MQN81292.1"/>
    <property type="molecule type" value="Genomic_DNA"/>
</dbReference>
<dbReference type="AlphaFoldDB" id="A0A646FWM5"/>
<dbReference type="Proteomes" id="UP000480425">
    <property type="component" value="Unassembled WGS sequence"/>
</dbReference>
<comment type="caution">
    <text evidence="2">The sequence shown here is derived from an EMBL/GenBank/DDBJ whole genome shotgun (WGS) entry which is preliminary data.</text>
</comment>
<name>A0A646FWM5_9BACT</name>
<organism evidence="2 4">
    <name type="scientific">Segatella copri</name>
    <dbReference type="NCBI Taxonomy" id="165179"/>
    <lineage>
        <taxon>Bacteria</taxon>
        <taxon>Pseudomonadati</taxon>
        <taxon>Bacteroidota</taxon>
        <taxon>Bacteroidia</taxon>
        <taxon>Bacteroidales</taxon>
        <taxon>Prevotellaceae</taxon>
        <taxon>Segatella</taxon>
    </lineage>
</organism>
<accession>A0A646FWM5</accession>
<evidence type="ECO:0000313" key="1">
    <source>
        <dbReference type="EMBL" id="MQN14098.1"/>
    </source>
</evidence>
<dbReference type="Proteomes" id="UP000442105">
    <property type="component" value="Unassembled WGS sequence"/>
</dbReference>